<dbReference type="GO" id="GO:0005634">
    <property type="term" value="C:nucleus"/>
    <property type="evidence" value="ECO:0007669"/>
    <property type="project" value="TreeGrafter"/>
</dbReference>
<dbReference type="InterPro" id="IPR000330">
    <property type="entry name" value="SNF2_N"/>
</dbReference>
<keyword evidence="5" id="KW-1185">Reference proteome</keyword>
<dbReference type="AlphaFoldDB" id="A0A915E8N6"/>
<dbReference type="GO" id="GO:0016787">
    <property type="term" value="F:hydrolase activity"/>
    <property type="evidence" value="ECO:0007669"/>
    <property type="project" value="UniProtKB-KW"/>
</dbReference>
<accession>A0A915E8N6</accession>
<evidence type="ECO:0000256" key="3">
    <source>
        <dbReference type="ARBA" id="ARBA00022840"/>
    </source>
</evidence>
<dbReference type="InterPro" id="IPR038718">
    <property type="entry name" value="SNF2-like_sf"/>
</dbReference>
<dbReference type="InterPro" id="IPR050628">
    <property type="entry name" value="SNF2_RAD54_helicase_TF"/>
</dbReference>
<dbReference type="Proteomes" id="UP000887574">
    <property type="component" value="Unplaced"/>
</dbReference>
<dbReference type="GO" id="GO:0008094">
    <property type="term" value="F:ATP-dependent activity, acting on DNA"/>
    <property type="evidence" value="ECO:0007669"/>
    <property type="project" value="TreeGrafter"/>
</dbReference>
<name>A0A915E8N6_9BILA</name>
<evidence type="ECO:0000313" key="6">
    <source>
        <dbReference type="WBParaSite" id="jg2734"/>
    </source>
</evidence>
<dbReference type="WBParaSite" id="jg2734">
    <property type="protein sequence ID" value="jg2734"/>
    <property type="gene ID" value="jg2734"/>
</dbReference>
<keyword evidence="3" id="KW-0067">ATP-binding</keyword>
<protein>
    <submittedName>
        <fullName evidence="6">SNF2 N-terminal domain-containing protein</fullName>
    </submittedName>
</protein>
<evidence type="ECO:0000256" key="1">
    <source>
        <dbReference type="ARBA" id="ARBA00022741"/>
    </source>
</evidence>
<dbReference type="Pfam" id="PF00176">
    <property type="entry name" value="SNF2-rel_dom"/>
    <property type="match status" value="1"/>
</dbReference>
<evidence type="ECO:0000259" key="4">
    <source>
        <dbReference type="Pfam" id="PF00176"/>
    </source>
</evidence>
<organism evidence="5 6">
    <name type="scientific">Ditylenchus dipsaci</name>
    <dbReference type="NCBI Taxonomy" id="166011"/>
    <lineage>
        <taxon>Eukaryota</taxon>
        <taxon>Metazoa</taxon>
        <taxon>Ecdysozoa</taxon>
        <taxon>Nematoda</taxon>
        <taxon>Chromadorea</taxon>
        <taxon>Rhabditida</taxon>
        <taxon>Tylenchina</taxon>
        <taxon>Tylenchomorpha</taxon>
        <taxon>Sphaerularioidea</taxon>
        <taxon>Anguinidae</taxon>
        <taxon>Anguininae</taxon>
        <taxon>Ditylenchus</taxon>
    </lineage>
</organism>
<proteinExistence type="predicted"/>
<dbReference type="PANTHER" id="PTHR45626">
    <property type="entry name" value="TRANSCRIPTION TERMINATION FACTOR 2-RELATED"/>
    <property type="match status" value="1"/>
</dbReference>
<feature type="domain" description="SNF2 N-terminal" evidence="4">
    <location>
        <begin position="7"/>
        <end position="73"/>
    </location>
</feature>
<sequence length="130" mass="14976">MKRVQSNLIHSNATLIIVKPSLVYQWESEVHKFVSDNFLKVIVHYGENRHLSAQRLASSDIVITTYGVILKENACRLNMLIKRLVIRRTKEDIGTGVDGLDLPKRHEKIVRVKLDGIERIVYDRMIVVAQ</sequence>
<reference evidence="6" key="1">
    <citation type="submission" date="2022-11" db="UniProtKB">
        <authorList>
            <consortium name="WormBaseParasite"/>
        </authorList>
    </citation>
    <scope>IDENTIFICATION</scope>
</reference>
<evidence type="ECO:0000313" key="5">
    <source>
        <dbReference type="Proteomes" id="UP000887574"/>
    </source>
</evidence>
<keyword evidence="2" id="KW-0378">Hydrolase</keyword>
<dbReference type="InterPro" id="IPR027417">
    <property type="entry name" value="P-loop_NTPase"/>
</dbReference>
<evidence type="ECO:0000256" key="2">
    <source>
        <dbReference type="ARBA" id="ARBA00022801"/>
    </source>
</evidence>
<dbReference type="GO" id="GO:0005524">
    <property type="term" value="F:ATP binding"/>
    <property type="evidence" value="ECO:0007669"/>
    <property type="project" value="UniProtKB-KW"/>
</dbReference>
<dbReference type="Gene3D" id="3.40.50.10810">
    <property type="entry name" value="Tandem AAA-ATPase domain"/>
    <property type="match status" value="1"/>
</dbReference>
<dbReference type="GO" id="GO:0006281">
    <property type="term" value="P:DNA repair"/>
    <property type="evidence" value="ECO:0007669"/>
    <property type="project" value="TreeGrafter"/>
</dbReference>
<dbReference type="SUPFAM" id="SSF52540">
    <property type="entry name" value="P-loop containing nucleoside triphosphate hydrolases"/>
    <property type="match status" value="1"/>
</dbReference>
<keyword evidence="1" id="KW-0547">Nucleotide-binding</keyword>